<proteinExistence type="predicted"/>
<evidence type="ECO:0000313" key="2">
    <source>
        <dbReference type="EMBL" id="MBD9357331.1"/>
    </source>
</evidence>
<dbReference type="Pfam" id="PF07511">
    <property type="entry name" value="DUF1525"/>
    <property type="match status" value="1"/>
</dbReference>
<reference evidence="2 3" key="1">
    <citation type="submission" date="2020-09" db="EMBL/GenBank/DDBJ databases">
        <title>Methylomonas albis sp. nov. and Methylomonas fluvii sp. nov.: Two cold-adapted methanotrophs from the River Elbe and an amended description of Methylovulum psychrotolerans strain Eb1.</title>
        <authorList>
            <person name="Bussmann I.K."/>
            <person name="Klings K.-W."/>
            <person name="Warnstedt J."/>
            <person name="Hoppert M."/>
            <person name="Saborowski A."/>
            <person name="Horn F."/>
            <person name="Liebner S."/>
        </authorList>
    </citation>
    <scope>NUCLEOTIDE SEQUENCE [LARGE SCALE GENOMIC DNA]</scope>
    <source>
        <strain evidence="2 3">EbA</strain>
    </source>
</reference>
<evidence type="ECO:0000256" key="1">
    <source>
        <dbReference type="SAM" id="Phobius"/>
    </source>
</evidence>
<keyword evidence="1" id="KW-0472">Membrane</keyword>
<feature type="transmembrane region" description="Helical" evidence="1">
    <location>
        <begin position="12"/>
        <end position="29"/>
    </location>
</feature>
<keyword evidence="3" id="KW-1185">Reference proteome</keyword>
<comment type="caution">
    <text evidence="2">The sequence shown here is derived from an EMBL/GenBank/DDBJ whole genome shotgun (WGS) entry which is preliminary data.</text>
</comment>
<dbReference type="NCBIfam" id="TIGR03757">
    <property type="entry name" value="conj_TIGR03757"/>
    <property type="match status" value="1"/>
</dbReference>
<accession>A0ABR9D2J4</accession>
<dbReference type="EMBL" id="JACXSS010000001">
    <property type="protein sequence ID" value="MBD9357331.1"/>
    <property type="molecule type" value="Genomic_DNA"/>
</dbReference>
<keyword evidence="1" id="KW-0812">Transmembrane</keyword>
<name>A0ABR9D2J4_9GAMM</name>
<keyword evidence="1" id="KW-1133">Transmembrane helix</keyword>
<dbReference type="RefSeq" id="WP_192375615.1">
    <property type="nucleotide sequence ID" value="NZ_JACXSS010000001.1"/>
</dbReference>
<dbReference type="Proteomes" id="UP000652176">
    <property type="component" value="Unassembled WGS sequence"/>
</dbReference>
<organism evidence="2 3">
    <name type="scientific">Methylomonas albis</name>
    <dbReference type="NCBI Taxonomy" id="1854563"/>
    <lineage>
        <taxon>Bacteria</taxon>
        <taxon>Pseudomonadati</taxon>
        <taxon>Pseudomonadota</taxon>
        <taxon>Gammaproteobacteria</taxon>
        <taxon>Methylococcales</taxon>
        <taxon>Methylococcaceae</taxon>
        <taxon>Methylomonas</taxon>
    </lineage>
</organism>
<protein>
    <submittedName>
        <fullName evidence="2">TIGR03757 family integrating conjugative element protein</fullName>
    </submittedName>
</protein>
<sequence>MCHLTDVILQKISWLYIGLFMIWIEPVMAQVNQTNQDKPVIEVIVSDADRVTGLANLRQQGYDVKLYNLDAPKQLFASLSQNLPAKPEAAKRMLEQRMQQHGRQALQQQLVTAYQGLSVAIQYQIDRYPAVVFDRGKAVIYGVTDLQQALGWYRQCQISLTR</sequence>
<evidence type="ECO:0000313" key="3">
    <source>
        <dbReference type="Proteomes" id="UP000652176"/>
    </source>
</evidence>
<gene>
    <name evidence="2" type="ORF">IE877_15835</name>
</gene>
<dbReference type="InterPro" id="IPR011090">
    <property type="entry name" value="Integr_conj_element_PFL4709"/>
</dbReference>